<keyword evidence="3" id="KW-0863">Zinc-finger</keyword>
<dbReference type="InterPro" id="IPR041330">
    <property type="entry name" value="KN17_SH3"/>
</dbReference>
<evidence type="ECO:0000259" key="6">
    <source>
        <dbReference type="SMART" id="SM01253"/>
    </source>
</evidence>
<dbReference type="InterPro" id="IPR036236">
    <property type="entry name" value="Znf_C2H2_sf"/>
</dbReference>
<dbReference type="Proteomes" id="UP000751190">
    <property type="component" value="Unassembled WGS sequence"/>
</dbReference>
<dbReference type="InterPro" id="IPR056767">
    <property type="entry name" value="C2H2-Znf_KIN17"/>
</dbReference>
<evidence type="ECO:0000313" key="7">
    <source>
        <dbReference type="EMBL" id="KAG8471109.1"/>
    </source>
</evidence>
<dbReference type="GO" id="GO:0005634">
    <property type="term" value="C:nucleus"/>
    <property type="evidence" value="ECO:0007669"/>
    <property type="project" value="TreeGrafter"/>
</dbReference>
<dbReference type="GO" id="GO:0006260">
    <property type="term" value="P:DNA replication"/>
    <property type="evidence" value="ECO:0007669"/>
    <property type="project" value="TreeGrafter"/>
</dbReference>
<dbReference type="FunFam" id="2.30.30.30:FF:000021">
    <property type="entry name" value="DNA/RNA-binding protein KIN17, putative"/>
    <property type="match status" value="1"/>
</dbReference>
<dbReference type="PANTHER" id="PTHR12805:SF0">
    <property type="entry name" value="DNA_RNA-BINDING PROTEIN KIN17"/>
    <property type="match status" value="1"/>
</dbReference>
<dbReference type="InterPro" id="IPR041995">
    <property type="entry name" value="KOW_KIN17"/>
</dbReference>
<feature type="compositionally biased region" description="Basic and acidic residues" evidence="5">
    <location>
        <begin position="176"/>
        <end position="185"/>
    </location>
</feature>
<dbReference type="Gene3D" id="2.30.30.30">
    <property type="match status" value="1"/>
</dbReference>
<protein>
    <recommendedName>
        <fullName evidence="6">DNA/RNA-binding protein Kin17 WH-like domain-containing protein</fullName>
    </recommendedName>
</protein>
<evidence type="ECO:0000256" key="4">
    <source>
        <dbReference type="ARBA" id="ARBA00022833"/>
    </source>
</evidence>
<name>A0A8J5Y5I4_DIALT</name>
<dbReference type="InterPro" id="IPR038254">
    <property type="entry name" value="KIN17_WH-like_sf"/>
</dbReference>
<dbReference type="Pfam" id="PF10357">
    <property type="entry name" value="WH_KIN17"/>
    <property type="match status" value="1"/>
</dbReference>
<dbReference type="Gene3D" id="1.10.10.2030">
    <property type="entry name" value="DNA/RNA-binding protein Kin17, conserved domain"/>
    <property type="match status" value="1"/>
</dbReference>
<dbReference type="EMBL" id="JAGTXO010000001">
    <property type="protein sequence ID" value="KAG8471109.1"/>
    <property type="molecule type" value="Genomic_DNA"/>
</dbReference>
<gene>
    <name evidence="7" type="ORF">KFE25_009530</name>
</gene>
<dbReference type="Pfam" id="PF25095">
    <property type="entry name" value="C2H2-zf_KIN17"/>
    <property type="match status" value="1"/>
</dbReference>
<evidence type="ECO:0000256" key="2">
    <source>
        <dbReference type="ARBA" id="ARBA00022723"/>
    </source>
</evidence>
<dbReference type="Pfam" id="PF18131">
    <property type="entry name" value="KN17_SH3"/>
    <property type="match status" value="1"/>
</dbReference>
<dbReference type="FunFam" id="1.10.10.2030:FF:000001">
    <property type="entry name" value="DNA/RNA-binding protein KIN17, putative"/>
    <property type="match status" value="1"/>
</dbReference>
<accession>A0A8J5Y5I4</accession>
<keyword evidence="2" id="KW-0479">Metal-binding</keyword>
<reference evidence="7" key="1">
    <citation type="submission" date="2021-05" db="EMBL/GenBank/DDBJ databases">
        <title>The genome of the haptophyte Pavlova lutheri (Diacronema luteri, Pavlovales) - a model for lipid biosynthesis in eukaryotic algae.</title>
        <authorList>
            <person name="Hulatt C.J."/>
            <person name="Posewitz M.C."/>
        </authorList>
    </citation>
    <scope>NUCLEOTIDE SEQUENCE</scope>
    <source>
        <strain evidence="7">NIVA-4/92</strain>
    </source>
</reference>
<evidence type="ECO:0000256" key="5">
    <source>
        <dbReference type="SAM" id="MobiDB-lite"/>
    </source>
</evidence>
<dbReference type="SUPFAM" id="SSF57667">
    <property type="entry name" value="beta-beta-alpha zinc fingers"/>
    <property type="match status" value="1"/>
</dbReference>
<dbReference type="InterPro" id="IPR014722">
    <property type="entry name" value="Rib_uL2_dom2"/>
</dbReference>
<evidence type="ECO:0000256" key="1">
    <source>
        <dbReference type="ARBA" id="ARBA00008517"/>
    </source>
</evidence>
<dbReference type="OrthoDB" id="10266249at2759"/>
<comment type="similarity">
    <text evidence="1">Belongs to the KIN17 family.</text>
</comment>
<keyword evidence="8" id="KW-1185">Reference proteome</keyword>
<dbReference type="GO" id="GO:0008270">
    <property type="term" value="F:zinc ion binding"/>
    <property type="evidence" value="ECO:0007669"/>
    <property type="project" value="UniProtKB-KW"/>
</dbReference>
<dbReference type="SMART" id="SM01253">
    <property type="entry name" value="Kin17_mid"/>
    <property type="match status" value="1"/>
</dbReference>
<dbReference type="PANTHER" id="PTHR12805">
    <property type="entry name" value="KIN17 KIN, ANTIGENIC DETERMINANT OF RECA PROTEIN HOMOLOG"/>
    <property type="match status" value="1"/>
</dbReference>
<comment type="caution">
    <text evidence="7">The sequence shown here is derived from an EMBL/GenBank/DDBJ whole genome shotgun (WGS) entry which is preliminary data.</text>
</comment>
<dbReference type="GO" id="GO:0006974">
    <property type="term" value="P:DNA damage response"/>
    <property type="evidence" value="ECO:0007669"/>
    <property type="project" value="TreeGrafter"/>
</dbReference>
<feature type="domain" description="DNA/RNA-binding protein Kin17 WH-like" evidence="6">
    <location>
        <begin position="54"/>
        <end position="179"/>
    </location>
</feature>
<organism evidence="7 8">
    <name type="scientific">Diacronema lutheri</name>
    <name type="common">Unicellular marine alga</name>
    <name type="synonym">Monochrysis lutheri</name>
    <dbReference type="NCBI Taxonomy" id="2081491"/>
    <lineage>
        <taxon>Eukaryota</taxon>
        <taxon>Haptista</taxon>
        <taxon>Haptophyta</taxon>
        <taxon>Pavlovophyceae</taxon>
        <taxon>Pavlovales</taxon>
        <taxon>Pavlovaceae</taxon>
        <taxon>Diacronema</taxon>
    </lineage>
</organism>
<keyword evidence="4" id="KW-0862">Zinc</keyword>
<dbReference type="OMA" id="YEQVCKY"/>
<feature type="region of interest" description="Disordered" evidence="5">
    <location>
        <begin position="176"/>
        <end position="207"/>
    </location>
</feature>
<dbReference type="InterPro" id="IPR037321">
    <property type="entry name" value="KIN17-like"/>
</dbReference>
<proteinExistence type="inferred from homology"/>
<dbReference type="Pfam" id="PF25092">
    <property type="entry name" value="SH3_KIN17_C"/>
    <property type="match status" value="1"/>
</dbReference>
<dbReference type="GO" id="GO:0003690">
    <property type="term" value="F:double-stranded DNA binding"/>
    <property type="evidence" value="ECO:0007669"/>
    <property type="project" value="TreeGrafter"/>
</dbReference>
<dbReference type="AlphaFoldDB" id="A0A8J5Y5I4"/>
<evidence type="ECO:0000313" key="8">
    <source>
        <dbReference type="Proteomes" id="UP000751190"/>
    </source>
</evidence>
<dbReference type="InterPro" id="IPR019447">
    <property type="entry name" value="DNA/RNA-bd_Kin17_WH-like_dom"/>
</dbReference>
<feature type="region of interest" description="Disordered" evidence="5">
    <location>
        <begin position="228"/>
        <end position="253"/>
    </location>
</feature>
<dbReference type="CDD" id="cd13155">
    <property type="entry name" value="KOW_KIN17"/>
    <property type="match status" value="1"/>
</dbReference>
<sequence>MGKDGGNFLTPKAIANRIKAKGLQKLRWFCQMCQKQCRDENGFKCHCMSESHQRQMQLFASNPNSFMDEFSVEFERGMMEVVSRRARARVHANVVYQEYISDRAHVHMNSTMWETLTDFVIYLGRTGKCEVDQTEKGWFVQFIDRDPAKVAAAEARVKRVATDLDAEERHTRELLRLAKRVRESEGAADGTAGGEGDGDGEAGRGAAAATAAAARELVRADDAPPLVLQLQPGAGASGTGKRPAAGMGPSALPPRVRPALAAAAAVFGAGDDDDDATRIAAAATAAAPPKSAMAAIMEQETRRKAAADAAAAAASAAAVAARGGERRAEWLCCGIVVKVLNRTLGGGKYHKQKGVVRALDSGVVARVEMLQSGDVLSLDQDDLETVLPPVGGPLRVVNGAHRGARATLLSINEARFCVRVELADGARRGEVIDGVEYEDVCKLHVG</sequence>
<dbReference type="Gene3D" id="2.30.30.140">
    <property type="match status" value="1"/>
</dbReference>
<evidence type="ECO:0000256" key="3">
    <source>
        <dbReference type="ARBA" id="ARBA00022771"/>
    </source>
</evidence>